<accession>A0AAQ3JYU6</accession>
<dbReference type="EMBL" id="CP136891">
    <property type="protein sequence ID" value="WOK96575.1"/>
    <property type="molecule type" value="Genomic_DNA"/>
</dbReference>
<dbReference type="PANTHER" id="PTHR37254">
    <property type="entry name" value="OS01G0100500 PROTEIN"/>
    <property type="match status" value="1"/>
</dbReference>
<proteinExistence type="predicted"/>
<dbReference type="PANTHER" id="PTHR37254:SF1">
    <property type="entry name" value="OS01G0100500 PROTEIN"/>
    <property type="match status" value="1"/>
</dbReference>
<name>A0AAQ3JYU6_9LILI</name>
<evidence type="ECO:0000313" key="3">
    <source>
        <dbReference type="Proteomes" id="UP001327560"/>
    </source>
</evidence>
<protein>
    <submittedName>
        <fullName evidence="2">Uncharacterized protein</fullName>
    </submittedName>
</protein>
<feature type="transmembrane region" description="Helical" evidence="1">
    <location>
        <begin position="393"/>
        <end position="419"/>
    </location>
</feature>
<dbReference type="PROSITE" id="PS51257">
    <property type="entry name" value="PROKAR_LIPOPROTEIN"/>
    <property type="match status" value="1"/>
</dbReference>
<keyword evidence="1" id="KW-0472">Membrane</keyword>
<feature type="transmembrane region" description="Helical" evidence="1">
    <location>
        <begin position="82"/>
        <end position="103"/>
    </location>
</feature>
<feature type="transmembrane region" description="Helical" evidence="1">
    <location>
        <begin position="151"/>
        <end position="170"/>
    </location>
</feature>
<evidence type="ECO:0000313" key="2">
    <source>
        <dbReference type="EMBL" id="WOK96575.1"/>
    </source>
</evidence>
<gene>
    <name evidence="2" type="ORF">Cni_G05282</name>
</gene>
<keyword evidence="3" id="KW-1185">Reference proteome</keyword>
<evidence type="ECO:0000256" key="1">
    <source>
        <dbReference type="SAM" id="Phobius"/>
    </source>
</evidence>
<keyword evidence="1" id="KW-1133">Transmembrane helix</keyword>
<sequence>MDPFRCPENSFVFNSTLCACNPGFYFYRGGGSGGGGCRLFEAGDGEWTVGSGAKTTGPAATAFLDTVLPLESLERMVRSEEALLKAALVVTLLWLAFCAAVRFGSVDGGRSVWFRARWWISRMDLFATKHELDDNKVVRKRKTELGGTFSVASWIFFISLSSALLYQFFMRRSIEIHRFRPTNATELKSFNIDFEFNITTVSSMSCLHLRGLNELVIYSPGLISYKTFPLSIFANYSCYNTSKGPTILLQCKNCQFPTGDHYISWQFVDLPNNPAAAVGFQFNLSAKDHGDNRHVSYVSGTINSGSYLHNKAVTFRGPEHNILKIHLFPQNFNNLKSLRLIQPLVHDFLPGSYFYETGKLQASLQNSKDGLVNTALYFSYISDYILEIDKENIFGIAAFLADIGGLYIITPAIFLYLLLQCESRIMRLKFEDSAMRDIRRHRRAQKHWNKLRTYVRYTWGHSNLNMRSRIRKQAGNPIVGSLSRIGSLHIRKQMSREDSVYSQKVYNSTCQSECFSRVLSHWKHRS</sequence>
<dbReference type="Proteomes" id="UP001327560">
    <property type="component" value="Chromosome 2"/>
</dbReference>
<organism evidence="2 3">
    <name type="scientific">Canna indica</name>
    <name type="common">Indian-shot</name>
    <dbReference type="NCBI Taxonomy" id="4628"/>
    <lineage>
        <taxon>Eukaryota</taxon>
        <taxon>Viridiplantae</taxon>
        <taxon>Streptophyta</taxon>
        <taxon>Embryophyta</taxon>
        <taxon>Tracheophyta</taxon>
        <taxon>Spermatophyta</taxon>
        <taxon>Magnoliopsida</taxon>
        <taxon>Liliopsida</taxon>
        <taxon>Zingiberales</taxon>
        <taxon>Cannaceae</taxon>
        <taxon>Canna</taxon>
    </lineage>
</organism>
<dbReference type="AlphaFoldDB" id="A0AAQ3JYU6"/>
<reference evidence="2 3" key="1">
    <citation type="submission" date="2023-10" db="EMBL/GenBank/DDBJ databases">
        <title>Chromosome-scale genome assembly provides insights into flower coloration mechanisms of Canna indica.</title>
        <authorList>
            <person name="Li C."/>
        </authorList>
    </citation>
    <scope>NUCLEOTIDE SEQUENCE [LARGE SCALE GENOMIC DNA]</scope>
    <source>
        <tissue evidence="2">Flower</tissue>
    </source>
</reference>
<keyword evidence="1" id="KW-0812">Transmembrane</keyword>